<feature type="transmembrane region" description="Helical" evidence="5">
    <location>
        <begin position="20"/>
        <end position="38"/>
    </location>
</feature>
<evidence type="ECO:0000256" key="5">
    <source>
        <dbReference type="SAM" id="Phobius"/>
    </source>
</evidence>
<evidence type="ECO:0000256" key="3">
    <source>
        <dbReference type="ARBA" id="ARBA00022989"/>
    </source>
</evidence>
<dbReference type="GO" id="GO:0140359">
    <property type="term" value="F:ABC-type transporter activity"/>
    <property type="evidence" value="ECO:0007669"/>
    <property type="project" value="InterPro"/>
</dbReference>
<feature type="domain" description="ABC-2 type transporter transmembrane" evidence="6">
    <location>
        <begin position="497"/>
        <end position="696"/>
    </location>
</feature>
<dbReference type="STRING" id="1122155.SAMN02745158_01301"/>
<keyword evidence="8" id="KW-1185">Reference proteome</keyword>
<accession>A0A1M4VMK7</accession>
<feature type="transmembrane region" description="Helical" evidence="5">
    <location>
        <begin position="623"/>
        <end position="642"/>
    </location>
</feature>
<feature type="transmembrane region" description="Helical" evidence="5">
    <location>
        <begin position="563"/>
        <end position="585"/>
    </location>
</feature>
<dbReference type="InterPro" id="IPR017501">
    <property type="entry name" value="Phage_infect_YhgE_C"/>
</dbReference>
<dbReference type="Pfam" id="PF12698">
    <property type="entry name" value="ABC2_membrane_3"/>
    <property type="match status" value="2"/>
</dbReference>
<evidence type="ECO:0000256" key="4">
    <source>
        <dbReference type="ARBA" id="ARBA00023136"/>
    </source>
</evidence>
<keyword evidence="3 5" id="KW-1133">Transmembrane helix</keyword>
<dbReference type="InterPro" id="IPR051328">
    <property type="entry name" value="T7SS_ABC-Transporter"/>
</dbReference>
<evidence type="ECO:0000256" key="2">
    <source>
        <dbReference type="ARBA" id="ARBA00022692"/>
    </source>
</evidence>
<dbReference type="InterPro" id="IPR013525">
    <property type="entry name" value="ABC2_TM"/>
</dbReference>
<dbReference type="NCBIfam" id="TIGR03062">
    <property type="entry name" value="pip_yhgE_Cterm"/>
    <property type="match status" value="1"/>
</dbReference>
<evidence type="ECO:0000313" key="8">
    <source>
        <dbReference type="Proteomes" id="UP000184245"/>
    </source>
</evidence>
<feature type="transmembrane region" description="Helical" evidence="5">
    <location>
        <begin position="523"/>
        <end position="542"/>
    </location>
</feature>
<keyword evidence="2 5" id="KW-0812">Transmembrane</keyword>
<gene>
    <name evidence="7" type="ORF">SAMN02745158_01301</name>
</gene>
<name>A0A1M4VMK7_9CLOT</name>
<dbReference type="NCBIfam" id="TIGR03061">
    <property type="entry name" value="pip_yhgE_Nterm"/>
    <property type="match status" value="1"/>
</dbReference>
<dbReference type="EMBL" id="FQVI01000004">
    <property type="protein sequence ID" value="SHE70138.1"/>
    <property type="molecule type" value="Genomic_DNA"/>
</dbReference>
<dbReference type="OrthoDB" id="9811483at2"/>
<dbReference type="Gene3D" id="3.40.1710.10">
    <property type="entry name" value="abc type-2 transporter like domain"/>
    <property type="match status" value="1"/>
</dbReference>
<feature type="transmembrane region" description="Helical" evidence="5">
    <location>
        <begin position="681"/>
        <end position="698"/>
    </location>
</feature>
<proteinExistence type="predicted"/>
<comment type="subcellular location">
    <subcellularLocation>
        <location evidence="1">Membrane</location>
        <topology evidence="1">Multi-pass membrane protein</topology>
    </subcellularLocation>
</comment>
<dbReference type="PANTHER" id="PTHR43077:SF10">
    <property type="entry name" value="TRANSPORT PERMEASE PROTEIN"/>
    <property type="match status" value="1"/>
</dbReference>
<evidence type="ECO:0000313" key="7">
    <source>
        <dbReference type="EMBL" id="SHE70138.1"/>
    </source>
</evidence>
<dbReference type="PANTHER" id="PTHR43077">
    <property type="entry name" value="TRANSPORT PERMEASE YVFS-RELATED"/>
    <property type="match status" value="1"/>
</dbReference>
<feature type="transmembrane region" description="Helical" evidence="5">
    <location>
        <begin position="591"/>
        <end position="611"/>
    </location>
</feature>
<dbReference type="RefSeq" id="WP_072850090.1">
    <property type="nucleotide sequence ID" value="NZ_FQVI01000004.1"/>
</dbReference>
<evidence type="ECO:0000259" key="6">
    <source>
        <dbReference type="Pfam" id="PF12698"/>
    </source>
</evidence>
<reference evidence="7 8" key="1">
    <citation type="submission" date="2016-11" db="EMBL/GenBank/DDBJ databases">
        <authorList>
            <person name="Jaros S."/>
            <person name="Januszkiewicz K."/>
            <person name="Wedrychowicz H."/>
        </authorList>
    </citation>
    <scope>NUCLEOTIDE SEQUENCE [LARGE SCALE GENOMIC DNA]</scope>
    <source>
        <strain evidence="7 8">DSM 17459</strain>
    </source>
</reference>
<organism evidence="7 8">
    <name type="scientific">Lactonifactor longoviformis DSM 17459</name>
    <dbReference type="NCBI Taxonomy" id="1122155"/>
    <lineage>
        <taxon>Bacteria</taxon>
        <taxon>Bacillati</taxon>
        <taxon>Bacillota</taxon>
        <taxon>Clostridia</taxon>
        <taxon>Eubacteriales</taxon>
        <taxon>Clostridiaceae</taxon>
        <taxon>Lactonifactor</taxon>
    </lineage>
</organism>
<evidence type="ECO:0000256" key="1">
    <source>
        <dbReference type="ARBA" id="ARBA00004141"/>
    </source>
</evidence>
<dbReference type="Proteomes" id="UP000184245">
    <property type="component" value="Unassembled WGS sequence"/>
</dbReference>
<feature type="domain" description="ABC-2 type transporter transmembrane" evidence="6">
    <location>
        <begin position="29"/>
        <end position="177"/>
    </location>
</feature>
<sequence length="719" mass="78403">MKNIFRIYRRDVKRLTKNVMALIVAIGISIIPALYAWFNIAANWNPYGNTAGIKVAVSNEDEGFRLEAVSLNIGEQIISNLKANDQIGWQFTDTKAALSGVKSGKYYAAVVIPSDFSKKMSSILSSDIERPQIQYYINEKKNAIAPKITDKGVGVIQQQVNATFISEATEAIAGVLNMTTTDLEDKQVTILDRFISSLNTIDTDLAQYEETIDAFISAVDEVNGLVQTTKLALPDVDTALANGNTALADAQSIMDASQTSLSDITQVLGNVLDSSQGLYDSVSSTATDAFSGIKNSVDDAAGKLEQTTSLSQSIIDMNNKNIALLEKLNATLGLSTIEDLILQLQQSNEHQQGIIDKITDTSESILSASNQAAETRGDIQALIKSSTEDLASIRASYRTAVQPSLDSLLDKISRASADLSGMLKSADGSLSNIDGILDGVGNSLASGKDSLSSTKDIIETTRGKIRKLVDGVNSVGEDERISKLLEIIRNDPTIMGDFMSSPVQLDTTSLYSIENYGSAMAPFYSTLAIWVGGIVLVAIMKVRVDEDEKLRNLKPSQCYLGRYLLFLTFGLIQSSIICLGDLFFLEIQCKNPVLFVLAGMVCSLVFTNIIYTLTVSFGDIGKALCVILLVIQIAGAGGTFPIEVTPQFFQNVYPFLPFTYGINAMRETVAGIYHMSYWTDILHLLLFVPFALLLGLVLRKPLIRLNEFFERRLEDTHLM</sequence>
<keyword evidence="4 5" id="KW-0472">Membrane</keyword>
<protein>
    <submittedName>
        <fullName evidence="7">Putative membrane protein</fullName>
    </submittedName>
</protein>
<dbReference type="GO" id="GO:0016020">
    <property type="term" value="C:membrane"/>
    <property type="evidence" value="ECO:0007669"/>
    <property type="project" value="UniProtKB-SubCell"/>
</dbReference>
<dbReference type="InterPro" id="IPR017500">
    <property type="entry name" value="Phage_infect_YhgE_N"/>
</dbReference>
<dbReference type="AlphaFoldDB" id="A0A1M4VMK7"/>